<dbReference type="OrthoDB" id="515867at2"/>
<name>A0A1Z4LTT4_9CYAN</name>
<evidence type="ECO:0000313" key="1">
    <source>
        <dbReference type="EMBL" id="BAY84571.1"/>
    </source>
</evidence>
<proteinExistence type="predicted"/>
<accession>A0A1Z4LTT4</accession>
<sequence length="89" mass="10490">MTEVLSEPQFQIFTHPKTGVKTGRIYFPALFLADYHKSISQWLQKQDILFSEQDIKHYSDGSFRLYFRTKNSLETEYLQLVKPLTGSKQ</sequence>
<organism evidence="1 2">
    <name type="scientific">Calothrix parasitica NIES-267</name>
    <dbReference type="NCBI Taxonomy" id="1973488"/>
    <lineage>
        <taxon>Bacteria</taxon>
        <taxon>Bacillati</taxon>
        <taxon>Cyanobacteriota</taxon>
        <taxon>Cyanophyceae</taxon>
        <taxon>Nostocales</taxon>
        <taxon>Calotrichaceae</taxon>
        <taxon>Calothrix</taxon>
    </lineage>
</organism>
<keyword evidence="2" id="KW-1185">Reference proteome</keyword>
<dbReference type="EMBL" id="AP018227">
    <property type="protein sequence ID" value="BAY84571.1"/>
    <property type="molecule type" value="Genomic_DNA"/>
</dbReference>
<evidence type="ECO:0000313" key="2">
    <source>
        <dbReference type="Proteomes" id="UP000218418"/>
    </source>
</evidence>
<dbReference type="Proteomes" id="UP000218418">
    <property type="component" value="Chromosome"/>
</dbReference>
<dbReference type="AlphaFoldDB" id="A0A1Z4LTT4"/>
<reference evidence="1 2" key="1">
    <citation type="submission" date="2017-06" db="EMBL/GenBank/DDBJ databases">
        <title>Genome sequencing of cyanobaciteial culture collection at National Institute for Environmental Studies (NIES).</title>
        <authorList>
            <person name="Hirose Y."/>
            <person name="Shimura Y."/>
            <person name="Fujisawa T."/>
            <person name="Nakamura Y."/>
            <person name="Kawachi M."/>
        </authorList>
    </citation>
    <scope>NUCLEOTIDE SEQUENCE [LARGE SCALE GENOMIC DNA]</scope>
    <source>
        <strain evidence="1 2">NIES-267</strain>
    </source>
</reference>
<gene>
    <name evidence="1" type="ORF">NIES267_40670</name>
</gene>
<protein>
    <submittedName>
        <fullName evidence="1">Uncharacterized protein</fullName>
    </submittedName>
</protein>